<dbReference type="RefSeq" id="WP_013017126.1">
    <property type="nucleotide sequence ID" value="NC_013947.1"/>
</dbReference>
<keyword evidence="2" id="KW-1185">Reference proteome</keyword>
<dbReference type="AlphaFoldDB" id="D3PYI8"/>
<gene>
    <name evidence="1" type="ordered locus">Snas_1859</name>
</gene>
<dbReference type="Pfam" id="PF21853">
    <property type="entry name" value="DUF6912"/>
    <property type="match status" value="1"/>
</dbReference>
<evidence type="ECO:0000313" key="2">
    <source>
        <dbReference type="Proteomes" id="UP000000844"/>
    </source>
</evidence>
<protein>
    <submittedName>
        <fullName evidence="1">Uncharacterized protein</fullName>
    </submittedName>
</protein>
<organism evidence="1 2">
    <name type="scientific">Stackebrandtia nassauensis (strain DSM 44728 / CIP 108903 / NRRL B-16338 / NBRC 102104 / LLR-40K-21)</name>
    <dbReference type="NCBI Taxonomy" id="446470"/>
    <lineage>
        <taxon>Bacteria</taxon>
        <taxon>Bacillati</taxon>
        <taxon>Actinomycetota</taxon>
        <taxon>Actinomycetes</taxon>
        <taxon>Glycomycetales</taxon>
        <taxon>Glycomycetaceae</taxon>
        <taxon>Stackebrandtia</taxon>
    </lineage>
</organism>
<dbReference type="EMBL" id="CP001778">
    <property type="protein sequence ID" value="ADD41555.1"/>
    <property type="molecule type" value="Genomic_DNA"/>
</dbReference>
<dbReference type="HOGENOM" id="CLU_108513_0_0_11"/>
<evidence type="ECO:0000313" key="1">
    <source>
        <dbReference type="EMBL" id="ADD41555.1"/>
    </source>
</evidence>
<name>D3PYI8_STANL</name>
<dbReference type="KEGG" id="sna:Snas_1859"/>
<dbReference type="STRING" id="446470.Snas_1859"/>
<dbReference type="eggNOG" id="ENOG5033JPI">
    <property type="taxonomic scope" value="Bacteria"/>
</dbReference>
<proteinExistence type="predicted"/>
<accession>D3PYI8</accession>
<dbReference type="Proteomes" id="UP000000844">
    <property type="component" value="Chromosome"/>
</dbReference>
<sequence>MTRIYLPATIAVLRELRDAGKYRAERAHAVTPGLREWYTEGDLEDLEYVAFTRAAQDSLWLLRADTAAPRRRAVVSADVADTEVSTTGGELGASDVSLLAPVSLSAVAAIHVDGAEAETDVTVAVGALSAASDGDADLQFIVESVEDHELEWYDPTELDQLLG</sequence>
<reference evidence="1 2" key="1">
    <citation type="journal article" date="2009" name="Stand. Genomic Sci.">
        <title>Complete genome sequence of Stackebrandtia nassauensis type strain (LLR-40K-21).</title>
        <authorList>
            <person name="Munk C."/>
            <person name="Lapidus A."/>
            <person name="Copeland A."/>
            <person name="Jando M."/>
            <person name="Mayilraj S."/>
            <person name="Glavina Del Rio T."/>
            <person name="Nolan M."/>
            <person name="Chen F."/>
            <person name="Lucas S."/>
            <person name="Tice H."/>
            <person name="Cheng J.F."/>
            <person name="Han C."/>
            <person name="Detter J.C."/>
            <person name="Bruce D."/>
            <person name="Goodwin L."/>
            <person name="Chain P."/>
            <person name="Pitluck S."/>
            <person name="Goker M."/>
            <person name="Ovchinikova G."/>
            <person name="Pati A."/>
            <person name="Ivanova N."/>
            <person name="Mavromatis K."/>
            <person name="Chen A."/>
            <person name="Palaniappan K."/>
            <person name="Land M."/>
            <person name="Hauser L."/>
            <person name="Chang Y.J."/>
            <person name="Jeffries C.D."/>
            <person name="Bristow J."/>
            <person name="Eisen J.A."/>
            <person name="Markowitz V."/>
            <person name="Hugenholtz P."/>
            <person name="Kyrpides N.C."/>
            <person name="Klenk H.P."/>
        </authorList>
    </citation>
    <scope>NUCLEOTIDE SEQUENCE [LARGE SCALE GENOMIC DNA]</scope>
    <source>
        <strain evidence="2">DSM 44728 / CIP 108903 / NRRL B-16338 / NBRC 102104 / LLR-40K-21</strain>
    </source>
</reference>
<dbReference type="OrthoDB" id="3214389at2"/>
<dbReference type="InterPro" id="IPR054206">
    <property type="entry name" value="DUF6912"/>
</dbReference>